<feature type="compositionally biased region" description="Acidic residues" evidence="1">
    <location>
        <begin position="978"/>
        <end position="988"/>
    </location>
</feature>
<evidence type="ECO:0008006" key="4">
    <source>
        <dbReference type="Google" id="ProtNLM"/>
    </source>
</evidence>
<comment type="caution">
    <text evidence="2">The sequence shown here is derived from an EMBL/GenBank/DDBJ whole genome shotgun (WGS) entry which is preliminary data.</text>
</comment>
<feature type="region of interest" description="Disordered" evidence="1">
    <location>
        <begin position="209"/>
        <end position="254"/>
    </location>
</feature>
<reference evidence="2 3" key="1">
    <citation type="journal article" date="2024" name="J Genomics">
        <title>Draft genome sequencing and assembly of Favolaschia claudopus CIRM-BRFM 2984 isolated from oak limbs.</title>
        <authorList>
            <person name="Navarro D."/>
            <person name="Drula E."/>
            <person name="Chaduli D."/>
            <person name="Cazenave R."/>
            <person name="Ahrendt S."/>
            <person name="Wang J."/>
            <person name="Lipzen A."/>
            <person name="Daum C."/>
            <person name="Barry K."/>
            <person name="Grigoriev I.V."/>
            <person name="Favel A."/>
            <person name="Rosso M.N."/>
            <person name="Martin F."/>
        </authorList>
    </citation>
    <scope>NUCLEOTIDE SEQUENCE [LARGE SCALE GENOMIC DNA]</scope>
    <source>
        <strain evidence="2 3">CIRM-BRFM 2984</strain>
    </source>
</reference>
<feature type="compositionally biased region" description="Polar residues" evidence="1">
    <location>
        <begin position="1018"/>
        <end position="1028"/>
    </location>
</feature>
<feature type="compositionally biased region" description="Polar residues" evidence="1">
    <location>
        <begin position="227"/>
        <end position="239"/>
    </location>
</feature>
<feature type="region of interest" description="Disordered" evidence="1">
    <location>
        <begin position="1"/>
        <end position="27"/>
    </location>
</feature>
<sequence length="1519" mass="166460">MEEADGLPPSSPPLAPSSPPPTPYQPYPGFDYASASLPHYASGLDFMSVPGSLDFASATPLSASLLLTPTYTSFSASLDSPSFGHGPAWTALGTTSLTQQAAPPELPSISTPIVPLDLNEPRPYREIACDLCGRVINCPKKSIGPLQTHRNSNDCKRRVKRNLQQRERDAAAAVSSSLLPTAEITSLQANIQRSSSEICILRGRELARSQRRAHSNSRSRSPAHGPRSSSVPADTSFSRFTHETPTGDEEIIPSSVPDPCPGFLLEWAAPESYPWGIHASNSRMNLPYHLERFLDDGKQLWARSVNCTGSRGILQPECASCLSVKLGQTLINLEFRAQSAPAHTPYQYLTHNQLTDALREVTAQKNTQRLTRAGPNELIKRIAGAVSTLNPNGYSTRSYTDTDKKFMRCMKHIAGRKGVYALSKALGLPSMSTIRASKPLRLLPSFAAPKPAEIGANICTFFGPDSPNSKFPTSGHVLMIDGLHLSQRACWHRPSNQILGLCREHSETLDLSMNNMDSVLKVVDAVHGDAPTCHYGREATVLAVGAFRDSNYHGVPIGQTQTCKSEKGPAFAALLRTAIEQWEVHGEPHNGPLFLVSTDGDSVFREGLFHVLMSHTVDESSSLYLKLAGCKGLNLQCGKKNVVAGPDTKHVAKRIATSERSPEGTVIDQVVLNRPIITQWLEKLPGETKETVAILVDPADHQNVPKAYKLLRAIISLGKDGIPDSPNLSPTDRITRRAFELAGEMWRAFLDTFTVRELSLSERLTNLSQFAHMAFVFYRMHGSSFLSNQLYGDLQALVKAAFFSVARQQELDPEQAFYLYQIGSDRLEELFSEIRTESHDSNCDSLQLSERLSTAADTVAIFAEHPEWHQGHVRRSWSGKEADHVNPTYFTGDQTVKNVVLTTVWQSGRSAADKFLLDHGIDFDFVEVLSNPEVDFLRPNGGGVYPGISKEKDRSLPPDDEPSSSATPGAVASNIPTDADEPMDDSEGADDHTPEDLPNITLEDLLPEPEDDSPALSPHSQTASLSIPANSNQDWLEYQLDNGGTKHLHKASILSTLFNSDYRHLAVGRLLRVRCYTKDGGRKPNLNSLDFSGEHCFNVGDIAVGLIRTGDLVAAAVIKVTVILKEKQRVSQIDTQELGSPESKVSITGQLLVLRDVLVVGDGEANPSTHKWLWNGNYAKFDPVKGAQSAVEAGTRKALTVQIPGAFVHPLDAEIEESKHLKYDEYQSLRAKHVLHVWAVQQEDLLAVVSTMYDNLDGPSVVKTLPKHGKSTQFPYLSSNQTAAFIIASPTQTLCKKTANSDKIQCYQCHLFIKPDDSWAHVGSHIFKSIKGIPEPDLHEQQLKSNFGYQVASVNPCGFCGRAGCDIDLSGTPAARSTPKLTSSCSRAHSFSYGHRKKYSAATPCTNVPIFCLLCPTTPPRKSPPVFWKYSIYSHIRLAHPQHWDELWSRPTNLAADMALNISISREEMKALGAVHGLSDAPLAQTLQPSSRRGQKRPLDDITNTDPSLEAGPSSRLRT</sequence>
<accession>A0AAW0CE90</accession>
<evidence type="ECO:0000256" key="1">
    <source>
        <dbReference type="SAM" id="MobiDB-lite"/>
    </source>
</evidence>
<name>A0AAW0CE90_9AGAR</name>
<evidence type="ECO:0000313" key="3">
    <source>
        <dbReference type="Proteomes" id="UP001362999"/>
    </source>
</evidence>
<dbReference type="EMBL" id="JAWWNJ010000019">
    <property type="protein sequence ID" value="KAK7036338.1"/>
    <property type="molecule type" value="Genomic_DNA"/>
</dbReference>
<protein>
    <recommendedName>
        <fullName evidence="4">C2H2-type domain-containing protein</fullName>
    </recommendedName>
</protein>
<evidence type="ECO:0000313" key="2">
    <source>
        <dbReference type="EMBL" id="KAK7036338.1"/>
    </source>
</evidence>
<gene>
    <name evidence="2" type="ORF">R3P38DRAFT_3263705</name>
</gene>
<feature type="region of interest" description="Disordered" evidence="1">
    <location>
        <begin position="936"/>
        <end position="1028"/>
    </location>
</feature>
<dbReference type="Proteomes" id="UP001362999">
    <property type="component" value="Unassembled WGS sequence"/>
</dbReference>
<feature type="compositionally biased region" description="Pro residues" evidence="1">
    <location>
        <begin position="9"/>
        <end position="26"/>
    </location>
</feature>
<keyword evidence="3" id="KW-1185">Reference proteome</keyword>
<proteinExistence type="predicted"/>
<feature type="region of interest" description="Disordered" evidence="1">
    <location>
        <begin position="1483"/>
        <end position="1519"/>
    </location>
</feature>
<organism evidence="2 3">
    <name type="scientific">Favolaschia claudopus</name>
    <dbReference type="NCBI Taxonomy" id="2862362"/>
    <lineage>
        <taxon>Eukaryota</taxon>
        <taxon>Fungi</taxon>
        <taxon>Dikarya</taxon>
        <taxon>Basidiomycota</taxon>
        <taxon>Agaricomycotina</taxon>
        <taxon>Agaricomycetes</taxon>
        <taxon>Agaricomycetidae</taxon>
        <taxon>Agaricales</taxon>
        <taxon>Marasmiineae</taxon>
        <taxon>Mycenaceae</taxon>
        <taxon>Favolaschia</taxon>
    </lineage>
</organism>